<keyword evidence="3" id="KW-0378">Hydrolase</keyword>
<dbReference type="InterPro" id="IPR048333">
    <property type="entry name" value="HA2_WH"/>
</dbReference>
<dbReference type="PROSITE" id="PS00690">
    <property type="entry name" value="DEAH_ATP_HELICASE"/>
    <property type="match status" value="1"/>
</dbReference>
<evidence type="ECO:0000256" key="2">
    <source>
        <dbReference type="ARBA" id="ARBA00022741"/>
    </source>
</evidence>
<dbReference type="InterPro" id="IPR011709">
    <property type="entry name" value="DEAD-box_helicase_OB_fold"/>
</dbReference>
<dbReference type="FunFam" id="3.40.50.300:FF:001528">
    <property type="entry name" value="ATP-dependent RNA helicase YTHDC2"/>
    <property type="match status" value="1"/>
</dbReference>
<dbReference type="GO" id="GO:0005634">
    <property type="term" value="C:nucleus"/>
    <property type="evidence" value="ECO:0007669"/>
    <property type="project" value="TreeGrafter"/>
</dbReference>
<accession>A0A7R9CCY9</accession>
<evidence type="ECO:0000256" key="1">
    <source>
        <dbReference type="ARBA" id="ARBA00012552"/>
    </source>
</evidence>
<evidence type="ECO:0000256" key="4">
    <source>
        <dbReference type="ARBA" id="ARBA00022806"/>
    </source>
</evidence>
<dbReference type="InterPro" id="IPR027417">
    <property type="entry name" value="P-loop_NTPase"/>
</dbReference>
<dbReference type="GO" id="GO:0003678">
    <property type="term" value="F:DNA helicase activity"/>
    <property type="evidence" value="ECO:0007669"/>
    <property type="project" value="TreeGrafter"/>
</dbReference>
<name>A0A7R9CCY9_TIMCR</name>
<dbReference type="EMBL" id="OC316943">
    <property type="protein sequence ID" value="CAD7394359.1"/>
    <property type="molecule type" value="Genomic_DNA"/>
</dbReference>
<dbReference type="EC" id="3.6.4.13" evidence="1"/>
<keyword evidence="5" id="KW-0067">ATP-binding</keyword>
<dbReference type="CDD" id="cd18791">
    <property type="entry name" value="SF2_C_RHA"/>
    <property type="match status" value="1"/>
</dbReference>
<dbReference type="PROSITE" id="PS51192">
    <property type="entry name" value="HELICASE_ATP_BIND_1"/>
    <property type="match status" value="1"/>
</dbReference>
<dbReference type="SMART" id="SM00847">
    <property type="entry name" value="HA2"/>
    <property type="match status" value="1"/>
</dbReference>
<dbReference type="PROSITE" id="PS51194">
    <property type="entry name" value="HELICASE_CTER"/>
    <property type="match status" value="1"/>
</dbReference>
<proteinExistence type="predicted"/>
<keyword evidence="2" id="KW-0547">Nucleotide-binding</keyword>
<evidence type="ECO:0000256" key="6">
    <source>
        <dbReference type="ARBA" id="ARBA00022884"/>
    </source>
</evidence>
<dbReference type="GO" id="GO:0051880">
    <property type="term" value="F:G-quadruplex DNA binding"/>
    <property type="evidence" value="ECO:0007669"/>
    <property type="project" value="TreeGrafter"/>
</dbReference>
<dbReference type="InterPro" id="IPR007502">
    <property type="entry name" value="Helicase-assoc_dom"/>
</dbReference>
<dbReference type="Pfam" id="PF21010">
    <property type="entry name" value="HA2_C"/>
    <property type="match status" value="1"/>
</dbReference>
<feature type="domain" description="Helicase C-terminal" evidence="9">
    <location>
        <begin position="532"/>
        <end position="702"/>
    </location>
</feature>
<dbReference type="InterPro" id="IPR011545">
    <property type="entry name" value="DEAD/DEAH_box_helicase_dom"/>
</dbReference>
<dbReference type="AlphaFoldDB" id="A0A7R9CCY9"/>
<dbReference type="InterPro" id="IPR014001">
    <property type="entry name" value="Helicase_ATP-bd"/>
</dbReference>
<dbReference type="InterPro" id="IPR001650">
    <property type="entry name" value="Helicase_C-like"/>
</dbReference>
<dbReference type="GO" id="GO:0002151">
    <property type="term" value="F:G-quadruplex RNA binding"/>
    <property type="evidence" value="ECO:0007669"/>
    <property type="project" value="TreeGrafter"/>
</dbReference>
<evidence type="ECO:0000256" key="3">
    <source>
        <dbReference type="ARBA" id="ARBA00022801"/>
    </source>
</evidence>
<dbReference type="GO" id="GO:0016787">
    <property type="term" value="F:hydrolase activity"/>
    <property type="evidence" value="ECO:0007669"/>
    <property type="project" value="UniProtKB-KW"/>
</dbReference>
<feature type="domain" description="Helicase ATP-binding" evidence="8">
    <location>
        <begin position="274"/>
        <end position="443"/>
    </location>
</feature>
<evidence type="ECO:0000256" key="5">
    <source>
        <dbReference type="ARBA" id="ARBA00022840"/>
    </source>
</evidence>
<dbReference type="SMART" id="SM00490">
    <property type="entry name" value="HELICc"/>
    <property type="match status" value="1"/>
</dbReference>
<dbReference type="FunFam" id="3.40.50.300:FF:000739">
    <property type="entry name" value="Putative ATP-dependent RNA helicase DHX36"/>
    <property type="match status" value="1"/>
</dbReference>
<dbReference type="PANTHER" id="PTHR18934:SF237">
    <property type="entry name" value="ATP-DEPENDENT DNA_RNA HELICASE DHX36"/>
    <property type="match status" value="1"/>
</dbReference>
<evidence type="ECO:0000256" key="7">
    <source>
        <dbReference type="SAM" id="MobiDB-lite"/>
    </source>
</evidence>
<dbReference type="GO" id="GO:0005524">
    <property type="term" value="F:ATP binding"/>
    <property type="evidence" value="ECO:0007669"/>
    <property type="project" value="UniProtKB-KW"/>
</dbReference>
<dbReference type="Pfam" id="PF00270">
    <property type="entry name" value="DEAD"/>
    <property type="match status" value="1"/>
</dbReference>
<keyword evidence="4" id="KW-0347">Helicase</keyword>
<evidence type="ECO:0000259" key="8">
    <source>
        <dbReference type="PROSITE" id="PS51192"/>
    </source>
</evidence>
<gene>
    <name evidence="10" type="ORF">TCEB3V08_LOCUS2285</name>
</gene>
<organism evidence="10">
    <name type="scientific">Timema cristinae</name>
    <name type="common">Walking stick</name>
    <dbReference type="NCBI Taxonomy" id="61476"/>
    <lineage>
        <taxon>Eukaryota</taxon>
        <taxon>Metazoa</taxon>
        <taxon>Ecdysozoa</taxon>
        <taxon>Arthropoda</taxon>
        <taxon>Hexapoda</taxon>
        <taxon>Insecta</taxon>
        <taxon>Pterygota</taxon>
        <taxon>Neoptera</taxon>
        <taxon>Polyneoptera</taxon>
        <taxon>Phasmatodea</taxon>
        <taxon>Timematodea</taxon>
        <taxon>Timematoidea</taxon>
        <taxon>Timematidae</taxon>
        <taxon>Timema</taxon>
    </lineage>
</organism>
<dbReference type="PANTHER" id="PTHR18934">
    <property type="entry name" value="ATP-DEPENDENT RNA HELICASE"/>
    <property type="match status" value="1"/>
</dbReference>
<dbReference type="SUPFAM" id="SSF52540">
    <property type="entry name" value="P-loop containing nucleoside triphosphate hydrolases"/>
    <property type="match status" value="1"/>
</dbReference>
<dbReference type="Gene3D" id="1.20.120.1080">
    <property type="match status" value="1"/>
</dbReference>
<dbReference type="FunFam" id="1.20.120.1080:FF:000002">
    <property type="entry name" value="Putative ATP-dependent RNA helicase DHX36"/>
    <property type="match status" value="1"/>
</dbReference>
<evidence type="ECO:0000313" key="10">
    <source>
        <dbReference type="EMBL" id="CAD7394359.1"/>
    </source>
</evidence>
<dbReference type="Pfam" id="PF07717">
    <property type="entry name" value="OB_NTP_bind"/>
    <property type="match status" value="1"/>
</dbReference>
<protein>
    <recommendedName>
        <fullName evidence="1">RNA helicase</fullName>
        <ecNumber evidence="1">3.6.4.13</ecNumber>
    </recommendedName>
</protein>
<reference evidence="10" key="1">
    <citation type="submission" date="2020-11" db="EMBL/GenBank/DDBJ databases">
        <authorList>
            <person name="Tran Van P."/>
        </authorList>
    </citation>
    <scope>NUCLEOTIDE SEQUENCE</scope>
</reference>
<evidence type="ECO:0000259" key="9">
    <source>
        <dbReference type="PROSITE" id="PS51194"/>
    </source>
</evidence>
<keyword evidence="6" id="KW-0694">RNA-binding</keyword>
<dbReference type="Gene3D" id="3.40.50.300">
    <property type="entry name" value="P-loop containing nucleotide triphosphate hydrolases"/>
    <property type="match status" value="2"/>
</dbReference>
<feature type="region of interest" description="Disordered" evidence="7">
    <location>
        <begin position="6"/>
        <end position="49"/>
    </location>
</feature>
<feature type="region of interest" description="Disordered" evidence="7">
    <location>
        <begin position="147"/>
        <end position="168"/>
    </location>
</feature>
<dbReference type="InterPro" id="IPR002464">
    <property type="entry name" value="DNA/RNA_helicase_DEAH_CS"/>
</dbReference>
<dbReference type="GO" id="GO:0003724">
    <property type="term" value="F:RNA helicase activity"/>
    <property type="evidence" value="ECO:0007669"/>
    <property type="project" value="UniProtKB-EC"/>
</dbReference>
<dbReference type="Pfam" id="PF00271">
    <property type="entry name" value="Helicase_C"/>
    <property type="match status" value="1"/>
</dbReference>
<dbReference type="GO" id="GO:0005737">
    <property type="term" value="C:cytoplasm"/>
    <property type="evidence" value="ECO:0007669"/>
    <property type="project" value="TreeGrafter"/>
</dbReference>
<feature type="compositionally biased region" description="Polar residues" evidence="7">
    <location>
        <begin position="11"/>
        <end position="31"/>
    </location>
</feature>
<sequence>MALQAALSVARQRSNGNQGNYDGSEAGSSFMGQGRGRGRGGRGGHPPGLKGKDIVITYYAKAGKECWYRQKSLQNKKKEEEKFDLRLAVNLDPRRHQQIEDLLCSIRTPYLCGTQKEISKSNIFSDTLRTKGEFVKKSGTKESERLDKFSGERSNNTKVPDNWDDVMEDSEPCKPNLSIVSVPGASENWETTSIKYSHIGESEFKRKFLQNITGSIGSKMDNSLFMTSVLAKDSKLDESLKERLQAKQENSARYNQMLEFRKKLPSFQMRQDILQMVRENQVILISGETGCGKTTQVAQFILDDYILRGEGSTCHVVCTQPRRISATSVAERVASERDEVCGADSTGYQIRLEAKICRKKGSILFCTTGILLQWMRSDPALREVSHLVLDEIHERDVTSDFVITILKDVIPKRPNLKVILMSATLNAEQFSKYYDNCPSINIPGFTYPVEELYLEDVLHLTNFTAFKPPRQEQGWKKHMPHNKSKLRKTDEFKDFIEPYVRHLQSQKKYSSRVLECLKNPNSEDICLELVEALLHHICSTKEDGAILVFLPGWADISSLHNIITNCGRYPLSRYTVIPLHSMMPTTTQKSVFDRPPRGVRKIVLATNIAETSITIDDVVYVVDCGKIKMKNFDVENNIATLKSEWVSLANARQRKGRAGRVQPGVCYHLYTRAREMTLENYPLPEMLRSRLEEVILQLKILQLGQAEPFLQRVMDPPDPRVLEISLKVGKDYENPGEIDAKIIPAGARQQSIMAPCTEISSPKVVSSVSCEELKEGAREKHLLHTLNALDSDENLTPLGYHLANLPLDPQTGKMILMGAMFSCIDPIFSVAASLTFKDPFVIPLGKEDQVNKCKIELSNGSKSDHLVIAEAVKLWEQAKTHGHSRDFCWDYFLSQNTLNLLKDMKEQFARYLYDMNFLSEQDVKAPTSNVNSNNLSLVKAIICAGLYPNIAIIKYDNSLLLLKGRMSVKRRNHTGKVIIKLSTPEDGRVELHPKSINEKMSDFESRFLLYHLKLKSTAIFLHDTTMVYPLPLLFFGEGVDYYEENGTEFIAVNNSIRFKCRKSTSSLVKPSALSCELSVSTKEAMGLLYQL</sequence>
<dbReference type="SMART" id="SM00487">
    <property type="entry name" value="DEXDc"/>
    <property type="match status" value="1"/>
</dbReference>
<dbReference type="Pfam" id="PF04408">
    <property type="entry name" value="WHD_HA2"/>
    <property type="match status" value="1"/>
</dbReference>